<proteinExistence type="predicted"/>
<accession>K5VDM1</accession>
<dbReference type="RefSeq" id="XP_007402220.1">
    <property type="nucleotide sequence ID" value="XM_007402158.1"/>
</dbReference>
<keyword evidence="2" id="KW-1185">Reference proteome</keyword>
<evidence type="ECO:0000313" key="2">
    <source>
        <dbReference type="Proteomes" id="UP000008370"/>
    </source>
</evidence>
<organism evidence="1 2">
    <name type="scientific">Phanerochaete carnosa (strain HHB-10118-sp)</name>
    <name type="common">White-rot fungus</name>
    <name type="synonym">Peniophora carnosa</name>
    <dbReference type="NCBI Taxonomy" id="650164"/>
    <lineage>
        <taxon>Eukaryota</taxon>
        <taxon>Fungi</taxon>
        <taxon>Dikarya</taxon>
        <taxon>Basidiomycota</taxon>
        <taxon>Agaricomycotina</taxon>
        <taxon>Agaricomycetes</taxon>
        <taxon>Polyporales</taxon>
        <taxon>Phanerochaetaceae</taxon>
        <taxon>Phanerochaete</taxon>
    </lineage>
</organism>
<dbReference type="Proteomes" id="UP000008370">
    <property type="component" value="Unassembled WGS sequence"/>
</dbReference>
<gene>
    <name evidence="1" type="ORF">PHACADRAFT_107213</name>
</gene>
<name>K5VDM1_PHACS</name>
<protein>
    <submittedName>
        <fullName evidence="1">Uncharacterized protein</fullName>
    </submittedName>
</protein>
<dbReference type="AlphaFoldDB" id="K5VDM1"/>
<dbReference type="OrthoDB" id="8062037at2759"/>
<dbReference type="GeneID" id="18907453"/>
<evidence type="ECO:0000313" key="1">
    <source>
        <dbReference type="EMBL" id="EKM49228.1"/>
    </source>
</evidence>
<dbReference type="KEGG" id="pco:PHACADRAFT_107213"/>
<sequence length="151" mass="17185">RRKREQNQAQAAAAKESGKNTLTNHLTTAPTYTFITLKPVTIDISKHTAVDFAHIFTPKFAATLKRFNVLETLNCPDILTDDISAVFKLCNCLTHLDHTLKNVSCVISIEEWNCWDSGLKEISRILFKGLQHNRVRVFKALHAVWNNGYFN</sequence>
<feature type="non-terminal residue" evidence="1">
    <location>
        <position position="1"/>
    </location>
</feature>
<reference evidence="1 2" key="1">
    <citation type="journal article" date="2012" name="BMC Genomics">
        <title>Comparative genomics of the white-rot fungi, Phanerochaete carnosa and P. chrysosporium, to elucidate the genetic basis of the distinct wood types they colonize.</title>
        <authorList>
            <person name="Suzuki H."/>
            <person name="MacDonald J."/>
            <person name="Syed K."/>
            <person name="Salamov A."/>
            <person name="Hori C."/>
            <person name="Aerts A."/>
            <person name="Henrissat B."/>
            <person name="Wiebenga A."/>
            <person name="vanKuyk P.A."/>
            <person name="Barry K."/>
            <person name="Lindquist E."/>
            <person name="LaButti K."/>
            <person name="Lapidus A."/>
            <person name="Lucas S."/>
            <person name="Coutinho P."/>
            <person name="Gong Y."/>
            <person name="Samejima M."/>
            <person name="Mahadevan R."/>
            <person name="Abou-Zaid M."/>
            <person name="de Vries R.P."/>
            <person name="Igarashi K."/>
            <person name="Yadav J.S."/>
            <person name="Grigoriev I.V."/>
            <person name="Master E.R."/>
        </authorList>
    </citation>
    <scope>NUCLEOTIDE SEQUENCE [LARGE SCALE GENOMIC DNA]</scope>
    <source>
        <strain evidence="1 2">HHB-10118-sp</strain>
    </source>
</reference>
<dbReference type="EMBL" id="JH930504">
    <property type="protein sequence ID" value="EKM49228.1"/>
    <property type="molecule type" value="Genomic_DNA"/>
</dbReference>
<dbReference type="InParanoid" id="K5VDM1"/>
<dbReference type="HOGENOM" id="CLU_1735842_0_0_1"/>